<feature type="domain" description="Restriction endonuclease type II-like" evidence="5">
    <location>
        <begin position="1598"/>
        <end position="1695"/>
    </location>
</feature>
<dbReference type="InterPro" id="IPR041679">
    <property type="entry name" value="DNA2/NAM7-like_C"/>
</dbReference>
<feature type="compositionally biased region" description="Acidic residues" evidence="1">
    <location>
        <begin position="1947"/>
        <end position="1967"/>
    </location>
</feature>
<evidence type="ECO:0000313" key="7">
    <source>
        <dbReference type="Proteomes" id="UP000603352"/>
    </source>
</evidence>
<feature type="region of interest" description="Disordered" evidence="1">
    <location>
        <begin position="95"/>
        <end position="134"/>
    </location>
</feature>
<dbReference type="CDD" id="cd18808">
    <property type="entry name" value="SF1_C_Upf1"/>
    <property type="match status" value="1"/>
</dbReference>
<evidence type="ECO:0000256" key="1">
    <source>
        <dbReference type="SAM" id="MobiDB-lite"/>
    </source>
</evidence>
<dbReference type="EMBL" id="BMDZ01000025">
    <property type="protein sequence ID" value="GGB41599.1"/>
    <property type="molecule type" value="Genomic_DNA"/>
</dbReference>
<feature type="domain" description="DNA2/NAM7 helicase-like C-terminal" evidence="4">
    <location>
        <begin position="1367"/>
        <end position="1553"/>
    </location>
</feature>
<dbReference type="Pfam" id="PF13086">
    <property type="entry name" value="AAA_11"/>
    <property type="match status" value="1"/>
</dbReference>
<dbReference type="Pfam" id="PF18741">
    <property type="entry name" value="MTES_1575"/>
    <property type="match status" value="1"/>
</dbReference>
<dbReference type="InterPro" id="IPR041677">
    <property type="entry name" value="DNA2/NAM7_AAA_11"/>
</dbReference>
<dbReference type="PANTHER" id="PTHR10887:SF530">
    <property type="entry name" value="SUPERFAMILY I DNA HELICASES"/>
    <property type="match status" value="1"/>
</dbReference>
<gene>
    <name evidence="6" type="ORF">GCM10011505_23810</name>
</gene>
<evidence type="ECO:0000259" key="3">
    <source>
        <dbReference type="Pfam" id="PF13086"/>
    </source>
</evidence>
<feature type="domain" description="DUF3320" evidence="2">
    <location>
        <begin position="1775"/>
        <end position="1822"/>
    </location>
</feature>
<dbReference type="SUPFAM" id="SSF52540">
    <property type="entry name" value="P-loop containing nucleoside triphosphate hydrolases"/>
    <property type="match status" value="2"/>
</dbReference>
<feature type="domain" description="DNA2/NAM7 helicase helicase" evidence="3">
    <location>
        <begin position="1291"/>
        <end position="1330"/>
    </location>
</feature>
<sequence length="1980" mass="212173">MAETMLPGNDVAADRPEAPEAPPVRPGSIFQGDLPLAQKLDRARMELLDLSARNRLLNLPRGAGRSRNIEVTDEVSTEIFRLLVTEGRRFTFLPGREAVPVDGGQSDQAAGDDTPGEDTPGEGTPPMLAQPDDEPLDARGVAARHADTRLQTRLSSEGLQRRLLDLYLDARTLEEEQGVNILYLALGVLTWVDPGSRDTPRRAPLILVPVQLERASAADRFRLLARPEEIATNLSLEAFLDRQHAIRLPGLEGGEDPDIAGYMAAVAEAVAAKSAAGWSVDPDAITLGFFSFSKFLMYRDLDPEIWPADSRLTDRPLIRGLLEDGFGAADEGYDDDVPVDPLIPPADFLHIVDCDSSQTLAVHEVRRGRDLVIQGPPGTGKSQTIANVVASAIFDGKTVLFVAEKMAALEVVKRRLDHAGVGDICLELHSNKASKRQVLDELKRSWDLGSPRIGDDAALIDRLTEARDTLNAHAERLHRPLPPTGLTPYRVIGELVRLRASGIGAVDFDLDGLAPDWTAADRETRMAMLRDLGDRLAALGPPGDHPWRGIGLDMVTPMDVERRIAEITRLRAGFAAQRDEAAELAARLETDPPASLDAAGFLLARAGRLAAAPDIEPAAMLRPVWSQQAEAIRALVETGARHLVQAQAVRPMVTTEALIMPLADLRAARDRLRALPAGFGPAARARMRRVAGGLSALIQAAERLAGHLGVAAPQSLTGMEALRRQGEAVADAPDVPAAVLGAVAWDDRTADLTDLVEAVRGYHDARAASAPLFGDIAWGTDLAPARQALADGGTGMFKAFSGDWRRANRLVTSVLTGPRPEALPDLLAALDRVIAGRAAAARAVAGDDLGRAAFGPLWRCERSDPAPLEAVLAWVRGPASAPETRRITAACADRVLAGELARRLALAVAGLRLDLAGLHDDLGRAAEAVTGTDLGAERVVLVQLGPRLSPLLAADAVAEAALRAAPDGNDARVAALTALIDLRDLEGELAEGSALGRDAFGRLWPGDGDGGAQPPAPDRTLPDRTLPDRTLGARTLVDWTLVDWRQLARAVDWMADNPDLRDLAARTPDRIGLHRRAAALVDAGPGLVDDTVGLWARLAFDPRPVFGDAAIPDLPLDVLIAHADGWIGAPEGLSAWTALVAATARARAAGLDPLVDRLNDGRLDRAGVIAAFEMAVHEAVLAVMLAADPALGRFDGTEHDGRVERFAALDTARIELARAEVRAEHARRRPRTTGAGAGPLGVLRGEISKKRRHLPIRQLMSAAGPAVQALKPVFMMSPLSVAQFLEPGRVTFDLLVIDEASQIQPVDALGAIARCRQIVVVGDERQLPPTRFFARMTADGVEDDEDDETTRVADIESILGLCAARGLPQRMLRWHYRSRHQSLIAVSNREFYQDRLFVVPSPYTADAGVGLGFTYVPDGVFERGGSGTNPVEARAVARAVIDHALTCPGQSLGVATFSVRQRRAILDELEALRRVHPEAEGFFQAHEAEPFFVKNLENVQGDERDQIFISVGYARNAQGHMAMNFGPLGAEGGERRLNVLISRAKRRCMVFASITDEDIDLERARGRGVVAFKLFMNYARTGSLGFARQTGRAPDSVFEAEVARALRARGHTVHEQVGLAGFFIDLAVVDPERPGRYLLGIECDGAAYHSARSARDRDRLRQAVLEDHGWIIHRIWSTDWFNRPDTRLAAVEQAIRRAHDVLEQRLTGGTASASRAVPVDIVTIEGEVVDQIGLEPMAAAAVAAAGDDGAAPDDAAVVPYVEASPVVPDDLAASDLPSAPPARLADLVVTVVKVEGPVHVDEVTLRLREAWGLGRSGARIQAAVRTAARLAVRRGEIIDTDGFLSVPGRPLRLRDRSAVGSSSLRKPDMLPPAEIAHGILRVITDNLGAAPAELHRELGRMLGFKAVSAGLRALIDAETARLVAAGVLITRDGQVTLAPPAIHDDGPDVPDPSDPDPSDPDPSDPDPSDQASIPAKPASG</sequence>
<evidence type="ECO:0000259" key="5">
    <source>
        <dbReference type="Pfam" id="PF18741"/>
    </source>
</evidence>
<dbReference type="InterPro" id="IPR045055">
    <property type="entry name" value="DNA2/NAM7-like"/>
</dbReference>
<evidence type="ECO:0008006" key="8">
    <source>
        <dbReference type="Google" id="ProtNLM"/>
    </source>
</evidence>
<feature type="compositionally biased region" description="Low complexity" evidence="1">
    <location>
        <begin position="102"/>
        <end position="113"/>
    </location>
</feature>
<dbReference type="InterPro" id="IPR047187">
    <property type="entry name" value="SF1_C_Upf1"/>
</dbReference>
<dbReference type="InterPro" id="IPR025103">
    <property type="entry name" value="DUF4011"/>
</dbReference>
<accession>A0ABQ1IIY4</accession>
<dbReference type="InterPro" id="IPR049468">
    <property type="entry name" value="Restrct_endonuc-II-like_dom"/>
</dbReference>
<dbReference type="Pfam" id="PF11784">
    <property type="entry name" value="DUF3320"/>
    <property type="match status" value="1"/>
</dbReference>
<dbReference type="Proteomes" id="UP000603352">
    <property type="component" value="Unassembled WGS sequence"/>
</dbReference>
<dbReference type="Pfam" id="PF13195">
    <property type="entry name" value="DUF4011"/>
    <property type="match status" value="1"/>
</dbReference>
<dbReference type="Gene3D" id="3.40.960.10">
    <property type="entry name" value="VSR Endonuclease"/>
    <property type="match status" value="1"/>
</dbReference>
<dbReference type="PANTHER" id="PTHR10887">
    <property type="entry name" value="DNA2/NAM7 HELICASE FAMILY"/>
    <property type="match status" value="1"/>
</dbReference>
<protein>
    <recommendedName>
        <fullName evidence="8">DUF3320 domain-containing protein</fullName>
    </recommendedName>
</protein>
<dbReference type="Gene3D" id="3.40.50.300">
    <property type="entry name" value="P-loop containing nucleotide triphosphate hydrolases"/>
    <property type="match status" value="3"/>
</dbReference>
<proteinExistence type="predicted"/>
<comment type="caution">
    <text evidence="6">The sequence shown here is derived from an EMBL/GenBank/DDBJ whole genome shotgun (WGS) entry which is preliminary data.</text>
</comment>
<organism evidence="6 7">
    <name type="scientific">Tistrella bauzanensis</name>
    <dbReference type="NCBI Taxonomy" id="657419"/>
    <lineage>
        <taxon>Bacteria</taxon>
        <taxon>Pseudomonadati</taxon>
        <taxon>Pseudomonadota</taxon>
        <taxon>Alphaproteobacteria</taxon>
        <taxon>Geminicoccales</taxon>
        <taxon>Geminicoccaceae</taxon>
        <taxon>Tistrella</taxon>
    </lineage>
</organism>
<evidence type="ECO:0000259" key="4">
    <source>
        <dbReference type="Pfam" id="PF13087"/>
    </source>
</evidence>
<evidence type="ECO:0000259" key="2">
    <source>
        <dbReference type="Pfam" id="PF11784"/>
    </source>
</evidence>
<feature type="region of interest" description="Disordered" evidence="1">
    <location>
        <begin position="1004"/>
        <end position="1026"/>
    </location>
</feature>
<dbReference type="InterPro" id="IPR021754">
    <property type="entry name" value="DUF3320"/>
</dbReference>
<dbReference type="SUPFAM" id="SSF52980">
    <property type="entry name" value="Restriction endonuclease-like"/>
    <property type="match status" value="1"/>
</dbReference>
<feature type="region of interest" description="Disordered" evidence="1">
    <location>
        <begin position="1938"/>
        <end position="1980"/>
    </location>
</feature>
<dbReference type="InterPro" id="IPR027417">
    <property type="entry name" value="P-loop_NTPase"/>
</dbReference>
<dbReference type="Pfam" id="PF13087">
    <property type="entry name" value="AAA_12"/>
    <property type="match status" value="1"/>
</dbReference>
<reference evidence="7" key="1">
    <citation type="journal article" date="2019" name="Int. J. Syst. Evol. Microbiol.">
        <title>The Global Catalogue of Microorganisms (GCM) 10K type strain sequencing project: providing services to taxonomists for standard genome sequencing and annotation.</title>
        <authorList>
            <consortium name="The Broad Institute Genomics Platform"/>
            <consortium name="The Broad Institute Genome Sequencing Center for Infectious Disease"/>
            <person name="Wu L."/>
            <person name="Ma J."/>
        </authorList>
    </citation>
    <scope>NUCLEOTIDE SEQUENCE [LARGE SCALE GENOMIC DNA]</scope>
    <source>
        <strain evidence="7">CGMCC 1.10188</strain>
    </source>
</reference>
<feature type="region of interest" description="Disordered" evidence="1">
    <location>
        <begin position="1"/>
        <end position="31"/>
    </location>
</feature>
<dbReference type="InterPro" id="IPR011335">
    <property type="entry name" value="Restrct_endonuc-II-like"/>
</dbReference>
<name>A0ABQ1IIY4_9PROT</name>
<dbReference type="RefSeq" id="WP_229708032.1">
    <property type="nucleotide sequence ID" value="NZ_BMDZ01000025.1"/>
</dbReference>
<evidence type="ECO:0000313" key="6">
    <source>
        <dbReference type="EMBL" id="GGB41599.1"/>
    </source>
</evidence>
<keyword evidence="7" id="KW-1185">Reference proteome</keyword>